<protein>
    <submittedName>
        <fullName evidence="1">Uncharacterized protein</fullName>
    </submittedName>
</protein>
<sequence length="239" mass="26751">MSSFLCSSPPFAPSNLRISTNSSPSPPSSPIKGPSPLSTSYERRATRLRRPFANVPNSLSPSNVETSGSSDGSSPLKYDPLRAKRRRDHSAALARRRQALFHAARGGDDEMARFVWLSEKRRWEHELQRDADEMGLDIDELLALEDEQLSNQGFGSVDGIMSGHSHNQEKGLQFQNITGADEEMLRAMEIEEQKELEEAQILYMTQMQSQATTEVPDIPQDIAELLLADYDDDMDVHMS</sequence>
<evidence type="ECO:0000313" key="1">
    <source>
        <dbReference type="EMBL" id="KAK9326241.1"/>
    </source>
</evidence>
<evidence type="ECO:0000313" key="2">
    <source>
        <dbReference type="Proteomes" id="UP001489719"/>
    </source>
</evidence>
<accession>A0ACC3TZG1</accession>
<proteinExistence type="predicted"/>
<comment type="caution">
    <text evidence="1">The sequence shown here is derived from an EMBL/GenBank/DDBJ whole genome shotgun (WGS) entry which is preliminary data.</text>
</comment>
<gene>
    <name evidence="1" type="ORF">V1517DRAFT_370471</name>
</gene>
<dbReference type="Proteomes" id="UP001489719">
    <property type="component" value="Unassembled WGS sequence"/>
</dbReference>
<reference evidence="2" key="1">
    <citation type="journal article" date="2024" name="Front. Bioeng. Biotechnol.">
        <title>Genome-scale model development and genomic sequencing of the oleaginous clade Lipomyces.</title>
        <authorList>
            <person name="Czajka J.J."/>
            <person name="Han Y."/>
            <person name="Kim J."/>
            <person name="Mondo S.J."/>
            <person name="Hofstad B.A."/>
            <person name="Robles A."/>
            <person name="Haridas S."/>
            <person name="Riley R."/>
            <person name="LaButti K."/>
            <person name="Pangilinan J."/>
            <person name="Andreopoulos W."/>
            <person name="Lipzen A."/>
            <person name="Yan J."/>
            <person name="Wang M."/>
            <person name="Ng V."/>
            <person name="Grigoriev I.V."/>
            <person name="Spatafora J.W."/>
            <person name="Magnuson J.K."/>
            <person name="Baker S.E."/>
            <person name="Pomraning K.R."/>
        </authorList>
    </citation>
    <scope>NUCLEOTIDE SEQUENCE [LARGE SCALE GENOMIC DNA]</scope>
    <source>
        <strain evidence="2">CBS 10300</strain>
    </source>
</reference>
<dbReference type="EMBL" id="MU970035">
    <property type="protein sequence ID" value="KAK9326241.1"/>
    <property type="molecule type" value="Genomic_DNA"/>
</dbReference>
<keyword evidence="2" id="KW-1185">Reference proteome</keyword>
<organism evidence="1 2">
    <name type="scientific">Lipomyces orientalis</name>
    <dbReference type="NCBI Taxonomy" id="1233043"/>
    <lineage>
        <taxon>Eukaryota</taxon>
        <taxon>Fungi</taxon>
        <taxon>Dikarya</taxon>
        <taxon>Ascomycota</taxon>
        <taxon>Saccharomycotina</taxon>
        <taxon>Lipomycetes</taxon>
        <taxon>Lipomycetales</taxon>
        <taxon>Lipomycetaceae</taxon>
        <taxon>Lipomyces</taxon>
    </lineage>
</organism>
<name>A0ACC3TZG1_9ASCO</name>